<evidence type="ECO:0000256" key="1">
    <source>
        <dbReference type="SAM" id="MobiDB-lite"/>
    </source>
</evidence>
<dbReference type="OrthoDB" id="238714at2157"/>
<dbReference type="Proteomes" id="UP000437065">
    <property type="component" value="Unassembled WGS sequence"/>
</dbReference>
<keyword evidence="2" id="KW-1133">Transmembrane helix</keyword>
<dbReference type="Pfam" id="PF23922">
    <property type="entry name" value="DUF7261"/>
    <property type="match status" value="1"/>
</dbReference>
<gene>
    <name evidence="3" type="ORF">GRX01_08680</name>
</gene>
<proteinExistence type="predicted"/>
<evidence type="ECO:0000256" key="2">
    <source>
        <dbReference type="SAM" id="Phobius"/>
    </source>
</evidence>
<dbReference type="InterPro" id="IPR055685">
    <property type="entry name" value="DUF7261"/>
</dbReference>
<reference evidence="3 4" key="1">
    <citation type="submission" date="2019-12" db="EMBL/GenBank/DDBJ databases">
        <title>Isolation and characterization of three novel carbon monoxide-oxidizing members of Halobacteria from salione crusts and soils.</title>
        <authorList>
            <person name="Myers M.R."/>
            <person name="King G.M."/>
        </authorList>
    </citation>
    <scope>NUCLEOTIDE SEQUENCE [LARGE SCALE GENOMIC DNA]</scope>
    <source>
        <strain evidence="3 4">WSA2</strain>
    </source>
</reference>
<feature type="compositionally biased region" description="Basic and acidic residues" evidence="1">
    <location>
        <begin position="9"/>
        <end position="25"/>
    </location>
</feature>
<protein>
    <submittedName>
        <fullName evidence="3">Uncharacterized protein</fullName>
    </submittedName>
</protein>
<dbReference type="AlphaFoldDB" id="A0A6B0SXR9"/>
<keyword evidence="4" id="KW-1185">Reference proteome</keyword>
<feature type="transmembrane region" description="Helical" evidence="2">
    <location>
        <begin position="30"/>
        <end position="48"/>
    </location>
</feature>
<evidence type="ECO:0000313" key="3">
    <source>
        <dbReference type="EMBL" id="MXR41411.1"/>
    </source>
</evidence>
<feature type="region of interest" description="Disordered" evidence="1">
    <location>
        <begin position="1"/>
        <end position="25"/>
    </location>
</feature>
<keyword evidence="2" id="KW-0812">Transmembrane</keyword>
<accession>A0A6B0SXR9</accession>
<organism evidence="3 4">
    <name type="scientific">Halobaculum saliterrae</name>
    <dbReference type="NCBI Taxonomy" id="2073113"/>
    <lineage>
        <taxon>Archaea</taxon>
        <taxon>Methanobacteriati</taxon>
        <taxon>Methanobacteriota</taxon>
        <taxon>Stenosarchaea group</taxon>
        <taxon>Halobacteria</taxon>
        <taxon>Halobacteriales</taxon>
        <taxon>Haloferacaceae</taxon>
        <taxon>Halobaculum</taxon>
    </lineage>
</organism>
<dbReference type="RefSeq" id="WP_159665819.1">
    <property type="nucleotide sequence ID" value="NZ_WUUS01000005.1"/>
</dbReference>
<keyword evidence="2" id="KW-0472">Membrane</keyword>
<name>A0A6B0SXR9_9EURY</name>
<dbReference type="EMBL" id="WUUS01000005">
    <property type="protein sequence ID" value="MXR41411.1"/>
    <property type="molecule type" value="Genomic_DNA"/>
</dbReference>
<comment type="caution">
    <text evidence="3">The sequence shown here is derived from an EMBL/GenBank/DDBJ whole genome shotgun (WGS) entry which is preliminary data.</text>
</comment>
<sequence length="348" mass="35693">MADMTDAIRAGDDRPDASDAGSDDRDRGQLVLVAGLALAVVLVALVLVTNTAIYTENLATRDDGVGEAEALGYRAAVVDGIGGIVTRENAAEYDDRAALNANVSAGVSELDSLLRESAARRSASATVNRSAATYVDGRLVRENGTAADPHPFTNETGAANWTVATDLNETRGARGYVAVVNGSELASASESDPDDAFHVVVTNGTTSWHAYVYNDTADGEITIAVKAAGDSVSDTTEVCSTPAANATVDFTGGTLDGEDCGGFALGGDVAGRYDLLVRNGDVAGGGYDLTVHTEGAGAVSSGNVTEGASVDSPYSVPAVYAVRLPIAYETADLEYRTTVRVAPGERDA</sequence>
<evidence type="ECO:0000313" key="4">
    <source>
        <dbReference type="Proteomes" id="UP000437065"/>
    </source>
</evidence>